<keyword evidence="1" id="KW-1133">Transmembrane helix</keyword>
<evidence type="ECO:0000256" key="1">
    <source>
        <dbReference type="SAM" id="Phobius"/>
    </source>
</evidence>
<keyword evidence="1" id="KW-0472">Membrane</keyword>
<gene>
    <name evidence="2" type="ORF">ENY07_09010</name>
</gene>
<proteinExistence type="predicted"/>
<accession>A0A8J4HBP2</accession>
<protein>
    <submittedName>
        <fullName evidence="2">Uncharacterized protein</fullName>
    </submittedName>
</protein>
<feature type="transmembrane region" description="Helical" evidence="1">
    <location>
        <begin position="56"/>
        <end position="79"/>
    </location>
</feature>
<organism evidence="2">
    <name type="scientific">Acidicaldus sp</name>
    <dbReference type="NCBI Taxonomy" id="1872105"/>
    <lineage>
        <taxon>Bacteria</taxon>
        <taxon>Pseudomonadati</taxon>
        <taxon>Pseudomonadota</taxon>
        <taxon>Alphaproteobacteria</taxon>
        <taxon>Acetobacterales</taxon>
        <taxon>Acetobacteraceae</taxon>
        <taxon>Acidicaldus</taxon>
    </lineage>
</organism>
<comment type="caution">
    <text evidence="2">The sequence shown here is derived from an EMBL/GenBank/DDBJ whole genome shotgun (WGS) entry which is preliminary data.</text>
</comment>
<evidence type="ECO:0000313" key="2">
    <source>
        <dbReference type="EMBL" id="HGC43338.1"/>
    </source>
</evidence>
<feature type="transmembrane region" description="Helical" evidence="1">
    <location>
        <begin position="26"/>
        <end position="44"/>
    </location>
</feature>
<sequence length="189" mass="19227">MIADLFAGGGIGLLLGYLLGLSVEPVTKLVIVAITGALGVILGWQRGQGPDRTWRLGAFGILCVVGVTGGLAIRAGAWFTPSVQSEVAGWEAAGFDHKSALAFVAFTRLGVKPDGLTMTAPPPAAALQASVLYASDAKSLCGQISLLDANGQMQMLRARGGAYRALADAAAQFPDTVAATIGAALRCGD</sequence>
<dbReference type="AlphaFoldDB" id="A0A8J4HBP2"/>
<keyword evidence="1" id="KW-0812">Transmembrane</keyword>
<name>A0A8J4HBP2_9PROT</name>
<dbReference type="EMBL" id="DTQM01000178">
    <property type="protein sequence ID" value="HGC43338.1"/>
    <property type="molecule type" value="Genomic_DNA"/>
</dbReference>
<reference evidence="2" key="1">
    <citation type="journal article" date="2020" name="mSystems">
        <title>Genome- and Community-Level Interaction Insights into Carbon Utilization and Element Cycling Functions of Hydrothermarchaeota in Hydrothermal Sediment.</title>
        <authorList>
            <person name="Zhou Z."/>
            <person name="Liu Y."/>
            <person name="Xu W."/>
            <person name="Pan J."/>
            <person name="Luo Z.H."/>
            <person name="Li M."/>
        </authorList>
    </citation>
    <scope>NUCLEOTIDE SEQUENCE</scope>
    <source>
        <strain evidence="2">SpSt-997</strain>
    </source>
</reference>